<dbReference type="SUPFAM" id="SSF55961">
    <property type="entry name" value="Bet v1-like"/>
    <property type="match status" value="1"/>
</dbReference>
<dbReference type="AlphaFoldDB" id="A0A7D8AL86"/>
<dbReference type="RefSeq" id="WP_182252241.1">
    <property type="nucleotide sequence ID" value="NZ_CP043732.1"/>
</dbReference>
<dbReference type="Gene3D" id="3.30.530.20">
    <property type="match status" value="1"/>
</dbReference>
<name>A0A7D8AL86_9MICO</name>
<gene>
    <name evidence="2" type="ORF">FVO59_08475</name>
</gene>
<dbReference type="InterPro" id="IPR023393">
    <property type="entry name" value="START-like_dom_sf"/>
</dbReference>
<evidence type="ECO:0000256" key="1">
    <source>
        <dbReference type="SAM" id="MobiDB-lite"/>
    </source>
</evidence>
<dbReference type="Proteomes" id="UP000515708">
    <property type="component" value="Chromosome"/>
</dbReference>
<dbReference type="EMBL" id="CP043732">
    <property type="protein sequence ID" value="QMU97247.1"/>
    <property type="molecule type" value="Genomic_DNA"/>
</dbReference>
<protein>
    <submittedName>
        <fullName evidence="2">SRPBCC family protein</fullName>
    </submittedName>
</protein>
<evidence type="ECO:0000313" key="2">
    <source>
        <dbReference type="EMBL" id="QMU97247.1"/>
    </source>
</evidence>
<sequence length="164" mass="17774">MATNRRLMRCAPEAVFRALSDGWLYPSWVVGAARMREVDAAWPAAGAVLHHSVGTWPFLLNGTTSMREWHPDRRAVMQARGWPIGEARVVIEAEPGHSGTLVSIHETPARGIGAAIPSFITGPLLRWRNSETLRRLSYLAESDSLGPRESAPTGGTAPGVDPVS</sequence>
<organism evidence="2 3">
    <name type="scientific">Microbacterium esteraromaticum</name>
    <dbReference type="NCBI Taxonomy" id="57043"/>
    <lineage>
        <taxon>Bacteria</taxon>
        <taxon>Bacillati</taxon>
        <taxon>Actinomycetota</taxon>
        <taxon>Actinomycetes</taxon>
        <taxon>Micrococcales</taxon>
        <taxon>Microbacteriaceae</taxon>
        <taxon>Microbacterium</taxon>
    </lineage>
</organism>
<dbReference type="CDD" id="cd07812">
    <property type="entry name" value="SRPBCC"/>
    <property type="match status" value="1"/>
</dbReference>
<proteinExistence type="predicted"/>
<accession>A0A7D8AL86</accession>
<feature type="region of interest" description="Disordered" evidence="1">
    <location>
        <begin position="143"/>
        <end position="164"/>
    </location>
</feature>
<evidence type="ECO:0000313" key="3">
    <source>
        <dbReference type="Proteomes" id="UP000515708"/>
    </source>
</evidence>
<reference evidence="2 3" key="1">
    <citation type="journal article" date="2020" name="Front. Microbiol.">
        <title>Design of Bacterial Strain-Specific qPCR Assays Using NGS Data and Publicly Available Resources and Its Application to Track Biocontrol Strains.</title>
        <authorList>
            <person name="Hernandez I."/>
            <person name="Sant C."/>
            <person name="Martinez R."/>
            <person name="Fernandez C."/>
        </authorList>
    </citation>
    <scope>NUCLEOTIDE SEQUENCE [LARGE SCALE GENOMIC DNA]</scope>
    <source>
        <strain evidence="2 3">B24</strain>
    </source>
</reference>